<dbReference type="Pfam" id="PF20772">
    <property type="entry name" value="TACO1_YebC_N"/>
    <property type="match status" value="1"/>
</dbReference>
<evidence type="ECO:0000313" key="8">
    <source>
        <dbReference type="Proteomes" id="UP000176480"/>
    </source>
</evidence>
<dbReference type="Proteomes" id="UP000176480">
    <property type="component" value="Unassembled WGS sequence"/>
</dbReference>
<dbReference type="PANTHER" id="PTHR12532">
    <property type="entry name" value="TRANSLATIONAL ACTIVATOR OF CYTOCHROME C OXIDASE 1"/>
    <property type="match status" value="1"/>
</dbReference>
<organism evidence="7 8">
    <name type="scientific">Candidatus Roizmanbacteria bacterium RIFCSPLOWO2_01_FULL_41_22</name>
    <dbReference type="NCBI Taxonomy" id="1802067"/>
    <lineage>
        <taxon>Bacteria</taxon>
        <taxon>Candidatus Roizmaniibacteriota</taxon>
    </lineage>
</organism>
<dbReference type="AlphaFoldDB" id="A0A1F7J5Y9"/>
<evidence type="ECO:0000259" key="6">
    <source>
        <dbReference type="Pfam" id="PF20772"/>
    </source>
</evidence>
<dbReference type="InterPro" id="IPR029072">
    <property type="entry name" value="YebC-like"/>
</dbReference>
<dbReference type="GO" id="GO:0005737">
    <property type="term" value="C:cytoplasm"/>
    <property type="evidence" value="ECO:0007669"/>
    <property type="project" value="UniProtKB-SubCell"/>
</dbReference>
<evidence type="ECO:0000256" key="1">
    <source>
        <dbReference type="ARBA" id="ARBA00008724"/>
    </source>
</evidence>
<keyword evidence="4" id="KW-0238">DNA-binding</keyword>
<dbReference type="HAMAP" id="MF_00693">
    <property type="entry name" value="Transcrip_reg_TACO1"/>
    <property type="match status" value="1"/>
</dbReference>
<dbReference type="InterPro" id="IPR049083">
    <property type="entry name" value="TACO1_YebC_N"/>
</dbReference>
<dbReference type="FunFam" id="1.10.10.200:FF:000002">
    <property type="entry name" value="Probable transcriptional regulatory protein CLM62_37755"/>
    <property type="match status" value="1"/>
</dbReference>
<comment type="similarity">
    <text evidence="1 4">Belongs to the TACO1 family.</text>
</comment>
<dbReference type="EMBL" id="MGAR01000037">
    <property type="protein sequence ID" value="OGK51017.1"/>
    <property type="molecule type" value="Genomic_DNA"/>
</dbReference>
<gene>
    <name evidence="7" type="ORF">A2966_02815</name>
</gene>
<evidence type="ECO:0000259" key="5">
    <source>
        <dbReference type="Pfam" id="PF01709"/>
    </source>
</evidence>
<keyword evidence="2 4" id="KW-0805">Transcription regulation</keyword>
<evidence type="ECO:0000313" key="7">
    <source>
        <dbReference type="EMBL" id="OGK51017.1"/>
    </source>
</evidence>
<comment type="caution">
    <text evidence="7">The sequence shown here is derived from an EMBL/GenBank/DDBJ whole genome shotgun (WGS) entry which is preliminary data.</text>
</comment>
<comment type="subcellular location">
    <subcellularLocation>
        <location evidence="4">Cytoplasm</location>
    </subcellularLocation>
</comment>
<dbReference type="NCBIfam" id="TIGR01033">
    <property type="entry name" value="YebC/PmpR family DNA-binding transcriptional regulator"/>
    <property type="match status" value="1"/>
</dbReference>
<evidence type="ECO:0000256" key="3">
    <source>
        <dbReference type="ARBA" id="ARBA00023163"/>
    </source>
</evidence>
<feature type="domain" description="TACO1/YebC-like second and third" evidence="5">
    <location>
        <begin position="84"/>
        <end position="238"/>
    </location>
</feature>
<accession>A0A1F7J5Y9</accession>
<feature type="domain" description="TACO1/YebC-like N-terminal" evidence="6">
    <location>
        <begin position="5"/>
        <end position="77"/>
    </location>
</feature>
<dbReference type="InterPro" id="IPR017856">
    <property type="entry name" value="Integrase-like_N"/>
</dbReference>
<dbReference type="Gene3D" id="3.30.70.980">
    <property type="match status" value="2"/>
</dbReference>
<evidence type="ECO:0000256" key="4">
    <source>
        <dbReference type="HAMAP-Rule" id="MF_00693"/>
    </source>
</evidence>
<dbReference type="STRING" id="1802067.A2966_02815"/>
<dbReference type="GO" id="GO:0006355">
    <property type="term" value="P:regulation of DNA-templated transcription"/>
    <property type="evidence" value="ECO:0007669"/>
    <property type="project" value="UniProtKB-UniRule"/>
</dbReference>
<name>A0A1F7J5Y9_9BACT</name>
<evidence type="ECO:0000256" key="2">
    <source>
        <dbReference type="ARBA" id="ARBA00023015"/>
    </source>
</evidence>
<dbReference type="InterPro" id="IPR026564">
    <property type="entry name" value="Transcrip_reg_TACO1-like_dom3"/>
</dbReference>
<sequence length="240" mass="26436">MSGHSKWSNIKRQKESTDKAKSKIFGKLASLITLAVIGGGGVTNPDHNVKLRLALEKAKQDNMPKDNIDRALQKGSGPQKINLTEIRYEGYSHDGVALYMIATTDNSNRTAAEVKNVLERHGAKMASPGAVSYLFEHRGVVCLAKSENKEADVLAMAEKIQASDIEVTDEQYIVYFPFSMLGKLTGEDFKLTFKSSPESTYKPVSTIAISEGRMREKLDQLITALVDLDDVHEVYVNAQG</sequence>
<protein>
    <recommendedName>
        <fullName evidence="4">Probable transcriptional regulatory protein A2966_02815</fullName>
    </recommendedName>
</protein>
<dbReference type="InterPro" id="IPR002876">
    <property type="entry name" value="Transcrip_reg_TACO1-like"/>
</dbReference>
<dbReference type="GO" id="GO:0003677">
    <property type="term" value="F:DNA binding"/>
    <property type="evidence" value="ECO:0007669"/>
    <property type="project" value="UniProtKB-UniRule"/>
</dbReference>
<keyword evidence="3 4" id="KW-0804">Transcription</keyword>
<keyword evidence="4" id="KW-0963">Cytoplasm</keyword>
<proteinExistence type="inferred from homology"/>
<dbReference type="SUPFAM" id="SSF75625">
    <property type="entry name" value="YebC-like"/>
    <property type="match status" value="1"/>
</dbReference>
<reference evidence="7 8" key="1">
    <citation type="journal article" date="2016" name="Nat. Commun.">
        <title>Thousands of microbial genomes shed light on interconnected biogeochemical processes in an aquifer system.</title>
        <authorList>
            <person name="Anantharaman K."/>
            <person name="Brown C.T."/>
            <person name="Hug L.A."/>
            <person name="Sharon I."/>
            <person name="Castelle C.J."/>
            <person name="Probst A.J."/>
            <person name="Thomas B.C."/>
            <person name="Singh A."/>
            <person name="Wilkins M.J."/>
            <person name="Karaoz U."/>
            <person name="Brodie E.L."/>
            <person name="Williams K.H."/>
            <person name="Hubbard S.S."/>
            <person name="Banfield J.F."/>
        </authorList>
    </citation>
    <scope>NUCLEOTIDE SEQUENCE [LARGE SCALE GENOMIC DNA]</scope>
</reference>
<dbReference type="InterPro" id="IPR048300">
    <property type="entry name" value="TACO1_YebC-like_2nd/3rd_dom"/>
</dbReference>
<dbReference type="Gene3D" id="1.10.10.200">
    <property type="match status" value="1"/>
</dbReference>
<dbReference type="Pfam" id="PF01709">
    <property type="entry name" value="Transcrip_reg"/>
    <property type="match status" value="1"/>
</dbReference>
<dbReference type="PANTHER" id="PTHR12532:SF0">
    <property type="entry name" value="TRANSLATIONAL ACTIVATOR OF CYTOCHROME C OXIDASE 1"/>
    <property type="match status" value="1"/>
</dbReference>